<dbReference type="SMART" id="SM00052">
    <property type="entry name" value="EAL"/>
    <property type="match status" value="1"/>
</dbReference>
<feature type="domain" description="EAL" evidence="1">
    <location>
        <begin position="1"/>
        <end position="229"/>
    </location>
</feature>
<dbReference type="PROSITE" id="PS50883">
    <property type="entry name" value="EAL"/>
    <property type="match status" value="1"/>
</dbReference>
<proteinExistence type="predicted"/>
<evidence type="ECO:0000313" key="2">
    <source>
        <dbReference type="EMBL" id="WVX51137.1"/>
    </source>
</evidence>
<dbReference type="CDD" id="cd01948">
    <property type="entry name" value="EAL"/>
    <property type="match status" value="1"/>
</dbReference>
<dbReference type="Pfam" id="PF00563">
    <property type="entry name" value="EAL"/>
    <property type="match status" value="1"/>
</dbReference>
<dbReference type="InterPro" id="IPR050706">
    <property type="entry name" value="Cyclic-di-GMP_PDE-like"/>
</dbReference>
<organism evidence="2 3">
    <name type="scientific">Roseobacter fucihabitans</name>
    <dbReference type="NCBI Taxonomy" id="1537242"/>
    <lineage>
        <taxon>Bacteria</taxon>
        <taxon>Pseudomonadati</taxon>
        <taxon>Pseudomonadota</taxon>
        <taxon>Alphaproteobacteria</taxon>
        <taxon>Rhodobacterales</taxon>
        <taxon>Roseobacteraceae</taxon>
        <taxon>Roseobacter</taxon>
    </lineage>
</organism>
<sequence>MAFQPIFDLQTGAVFAQEALVRGKDGRGAGEIFSHVTDHNRYQFDQRCRTTAIEVATEAGLQGALSINFMPNAVYEPRHCITHTLWAADKCNFDIGNLIFEFTECEPMRDIQHIKNIVATYKQFGFRTAIDDFGAGYAGLTLLADVIPDLIKLDRGLVTNIDKDPGRQSIVASITALCGDLGIEVIAEGIETADEFAQLRDLGIQYIQGYYLARPQFEQLQTEPNIPFLALKAETDPTHEILR</sequence>
<dbReference type="InterPro" id="IPR035919">
    <property type="entry name" value="EAL_sf"/>
</dbReference>
<reference evidence="3" key="1">
    <citation type="submission" date="2024-01" db="EMBL/GenBank/DDBJ databases">
        <title>Roseobacter fucihabitans sp. nov., isolated from the brown alga Fucus spiralis.</title>
        <authorList>
            <person name="Hahnke S."/>
            <person name="Berger M."/>
            <person name="Schlingloff A."/>
            <person name="Athale I."/>
            <person name="Neumann-Schaal M."/>
            <person name="Adenaya A."/>
            <person name="Poehlein A."/>
            <person name="Daniel R."/>
            <person name="Pertersen J."/>
            <person name="Brinkhoff T."/>
        </authorList>
    </citation>
    <scope>NUCLEOTIDE SEQUENCE [LARGE SCALE GENOMIC DNA]</scope>
    <source>
        <strain evidence="3">B14</strain>
    </source>
</reference>
<dbReference type="Proteomes" id="UP001318682">
    <property type="component" value="Chromosome"/>
</dbReference>
<dbReference type="Gene3D" id="3.20.20.450">
    <property type="entry name" value="EAL domain"/>
    <property type="match status" value="1"/>
</dbReference>
<accession>A0ABZ2BZ37</accession>
<name>A0ABZ2BZ37_9RHOB</name>
<evidence type="ECO:0000313" key="3">
    <source>
        <dbReference type="Proteomes" id="UP001318682"/>
    </source>
</evidence>
<dbReference type="InterPro" id="IPR001633">
    <property type="entry name" value="EAL_dom"/>
</dbReference>
<dbReference type="SUPFAM" id="SSF141868">
    <property type="entry name" value="EAL domain-like"/>
    <property type="match status" value="1"/>
</dbReference>
<evidence type="ECO:0000259" key="1">
    <source>
        <dbReference type="PROSITE" id="PS50883"/>
    </source>
</evidence>
<dbReference type="PANTHER" id="PTHR33121:SF15">
    <property type="entry name" value="BLUE LIGHT- AND TEMPERATURE-REGULATED ANTIREPRESSOR BLUF"/>
    <property type="match status" value="1"/>
</dbReference>
<protein>
    <submittedName>
        <fullName evidence="2">Blue light- and temperature-regulated antirepressor BluF</fullName>
    </submittedName>
</protein>
<keyword evidence="3" id="KW-1185">Reference proteome</keyword>
<gene>
    <name evidence="2" type="primary">bluF</name>
    <name evidence="2" type="ORF">ROLI_042380</name>
</gene>
<dbReference type="EMBL" id="CP143423">
    <property type="protein sequence ID" value="WVX51137.1"/>
    <property type="molecule type" value="Genomic_DNA"/>
</dbReference>
<dbReference type="PANTHER" id="PTHR33121">
    <property type="entry name" value="CYCLIC DI-GMP PHOSPHODIESTERASE PDEF"/>
    <property type="match status" value="1"/>
</dbReference>